<dbReference type="PANTHER" id="PTHR20938">
    <property type="entry name" value="INTEGRATOR COMPLEX SUBUNIT 4"/>
    <property type="match status" value="1"/>
</dbReference>
<dbReference type="Pfam" id="PF25458">
    <property type="entry name" value="INTS4_C"/>
    <property type="match status" value="1"/>
</dbReference>
<feature type="domain" description="INTS4 8 helical bundle" evidence="3">
    <location>
        <begin position="470"/>
        <end position="676"/>
    </location>
</feature>
<proteinExistence type="predicted"/>
<keyword evidence="2" id="KW-0539">Nucleus</keyword>
<reference evidence="5 6" key="1">
    <citation type="journal article" date="2018" name="J. Allergy Clin. Immunol.">
        <title>High-quality assembly of Dermatophagoides pteronyssinus genome and transcriptome reveals a wide range of novel allergens.</title>
        <authorList>
            <person name="Liu X.Y."/>
            <person name="Yang K.Y."/>
            <person name="Wang M.Q."/>
            <person name="Kwok J.S."/>
            <person name="Zeng X."/>
            <person name="Yang Z."/>
            <person name="Xiao X.J."/>
            <person name="Lau C.P."/>
            <person name="Li Y."/>
            <person name="Huang Z.M."/>
            <person name="Ba J.G."/>
            <person name="Yim A.K."/>
            <person name="Ouyang C.Y."/>
            <person name="Ngai S.M."/>
            <person name="Chan T.F."/>
            <person name="Leung E.L."/>
            <person name="Liu L."/>
            <person name="Liu Z.G."/>
            <person name="Tsui S.K."/>
        </authorList>
    </citation>
    <scope>NUCLEOTIDE SEQUENCE [LARGE SCALE GENOMIC DNA]</scope>
    <source>
        <strain evidence="5">Derp</strain>
    </source>
</reference>
<feature type="domain" description="Integrator complex subunit 4/Protein SIEL C-terminal Ig-like" evidence="4">
    <location>
        <begin position="698"/>
        <end position="858"/>
    </location>
</feature>
<evidence type="ECO:0000256" key="1">
    <source>
        <dbReference type="ARBA" id="ARBA00004123"/>
    </source>
</evidence>
<evidence type="ECO:0000313" key="6">
    <source>
        <dbReference type="Proteomes" id="UP000887458"/>
    </source>
</evidence>
<dbReference type="InterPro" id="IPR057412">
    <property type="entry name" value="INTS4_C"/>
</dbReference>
<dbReference type="Pfam" id="PF24493">
    <property type="entry name" value="INTS4_8HBD"/>
    <property type="match status" value="1"/>
</dbReference>
<dbReference type="InterPro" id="IPR011989">
    <property type="entry name" value="ARM-like"/>
</dbReference>
<dbReference type="InterPro" id="IPR056235">
    <property type="entry name" value="INTS4_8HBD"/>
</dbReference>
<protein>
    <submittedName>
        <fullName evidence="5">Integrator complex subunit 4</fullName>
    </submittedName>
</protein>
<sequence length="864" mass="98928">MSNIEFSDFLYSIQKRLQQQTDNNYLTINECLIQLSNLITNTNDQQTLQNFQSEVGMIIKILRDFSHYHDPRVRSTALHSLMILHESNIELDISLYGEFTDLLNDEYETARITAMRLIQLLSCQYKDCPVCLDDGEQIRIVDDAFAKLCSMMNDYSIAVRVEAAKLLGKFTDVSLNFLHQTLDKKLMSDLRKKKSAHQRHRETLEAGEWSSGRKWTDDSAAEVIYPETVTLMSIGSCGAFIHGLEDEFYDVRMASLESLCKLAQIYPTFANQSLDFLVDMFNDEIQEIRLKAIQCLTKISGKNITLREDQIDIILAVLEDYSIGIREALHQMLSNCRLTSNVALRSTISSLKENLKRYPCDRESIWNCFRKLGQNNVYLTLSLISELLLTHPFFRLPENPLDDPEYVAILILIFNAAQDCPIMIELLEKHTRKHYIYLKGSYPHLVPSILHLFDKTANFDLKVDMENCDQFFLKIFQRLQNLVQNDDNHQCCSIQVQMSALSNAISDLHKLSLLHSSIEPACNFFPHIFNVKYLYERFIVSNNNWINTFLMSALQSSVFRSSLQQLLSSTFSMLNLFHGLQPKHIIAIQQTRIKAMALQLIAIIHGSNVSALGLCDAFLSEMTTLKRLSKEHCVQLDEIINDMFKAIDSLNQPRPGTVGRILQPIFLDSSTTKICDLSNILDRQALQDFKKISMTKGEIVEPIEKMDTILKFTAGLVLEVPFVANLEHVKDIKNIRIKIQYPDQQIQLIQPKLNEFRLKTIEGSDDNNNNSDKDDDSNNDYKLMTKISLSSYGVWSGPSLIEINLLLDFRDIQSSSLSTTQIYSSLLTKSSGIKSTRSEDNLVIEISKPVKLMIHPMKPKRCVI</sequence>
<comment type="subcellular location">
    <subcellularLocation>
        <location evidence="1">Nucleus</location>
    </subcellularLocation>
</comment>
<evidence type="ECO:0000259" key="4">
    <source>
        <dbReference type="Pfam" id="PF25458"/>
    </source>
</evidence>
<dbReference type="SUPFAM" id="SSF48371">
    <property type="entry name" value="ARM repeat"/>
    <property type="match status" value="1"/>
</dbReference>
<reference evidence="5 6" key="2">
    <citation type="journal article" date="2022" name="Mol. Biol. Evol.">
        <title>Comparative Genomics Reveals Insights into the Divergent Evolution of Astigmatic Mites and Household Pest Adaptations.</title>
        <authorList>
            <person name="Xiong Q."/>
            <person name="Wan A.T."/>
            <person name="Liu X."/>
            <person name="Fung C.S."/>
            <person name="Xiao X."/>
            <person name="Malainual N."/>
            <person name="Hou J."/>
            <person name="Wang L."/>
            <person name="Wang M."/>
            <person name="Yang K.Y."/>
            <person name="Cui Y."/>
            <person name="Leung E.L."/>
            <person name="Nong W."/>
            <person name="Shin S.K."/>
            <person name="Au S.W."/>
            <person name="Jeong K.Y."/>
            <person name="Chew F.T."/>
            <person name="Hui J.H."/>
            <person name="Leung T.F."/>
            <person name="Tungtrongchitr A."/>
            <person name="Zhong N."/>
            <person name="Liu Z."/>
            <person name="Tsui S.K."/>
        </authorList>
    </citation>
    <scope>NUCLEOTIDE SEQUENCE [LARGE SCALE GENOMIC DNA]</scope>
    <source>
        <strain evidence="5">Derp</strain>
    </source>
</reference>
<dbReference type="InterPro" id="IPR016024">
    <property type="entry name" value="ARM-type_fold"/>
</dbReference>
<evidence type="ECO:0000256" key="2">
    <source>
        <dbReference type="ARBA" id="ARBA00023242"/>
    </source>
</evidence>
<dbReference type="Proteomes" id="UP000887458">
    <property type="component" value="Unassembled WGS sequence"/>
</dbReference>
<name>A0ABQ8JIA0_DERPT</name>
<dbReference type="PANTHER" id="PTHR20938:SF0">
    <property type="entry name" value="INTEGRATOR COMPLEX SUBUNIT 4"/>
    <property type="match status" value="1"/>
</dbReference>
<evidence type="ECO:0000259" key="3">
    <source>
        <dbReference type="Pfam" id="PF24493"/>
    </source>
</evidence>
<gene>
    <name evidence="5" type="primary">INTS4</name>
    <name evidence="5" type="ORF">DERP_002620</name>
</gene>
<organism evidence="5 6">
    <name type="scientific">Dermatophagoides pteronyssinus</name>
    <name type="common">European house dust mite</name>
    <dbReference type="NCBI Taxonomy" id="6956"/>
    <lineage>
        <taxon>Eukaryota</taxon>
        <taxon>Metazoa</taxon>
        <taxon>Ecdysozoa</taxon>
        <taxon>Arthropoda</taxon>
        <taxon>Chelicerata</taxon>
        <taxon>Arachnida</taxon>
        <taxon>Acari</taxon>
        <taxon>Acariformes</taxon>
        <taxon>Sarcoptiformes</taxon>
        <taxon>Astigmata</taxon>
        <taxon>Psoroptidia</taxon>
        <taxon>Analgoidea</taxon>
        <taxon>Pyroglyphidae</taxon>
        <taxon>Dermatophagoidinae</taxon>
        <taxon>Dermatophagoides</taxon>
    </lineage>
</organism>
<dbReference type="EMBL" id="NJHN03000037">
    <property type="protein sequence ID" value="KAH9422323.1"/>
    <property type="molecule type" value="Genomic_DNA"/>
</dbReference>
<accession>A0ABQ8JIA0</accession>
<evidence type="ECO:0000313" key="5">
    <source>
        <dbReference type="EMBL" id="KAH9422323.1"/>
    </source>
</evidence>
<comment type="caution">
    <text evidence="5">The sequence shown here is derived from an EMBL/GenBank/DDBJ whole genome shotgun (WGS) entry which is preliminary data.</text>
</comment>
<keyword evidence="6" id="KW-1185">Reference proteome</keyword>
<dbReference type="Gene3D" id="1.25.10.10">
    <property type="entry name" value="Leucine-rich Repeat Variant"/>
    <property type="match status" value="2"/>
</dbReference>